<accession>A0A517PYF6</accession>
<proteinExistence type="predicted"/>
<dbReference type="InterPro" id="IPR011856">
    <property type="entry name" value="tRNA_endonuc-like_dom_sf"/>
</dbReference>
<evidence type="ECO:0008006" key="3">
    <source>
        <dbReference type="Google" id="ProtNLM"/>
    </source>
</evidence>
<protein>
    <recommendedName>
        <fullName evidence="3">DUF91 domain-containing protein</fullName>
    </recommendedName>
</protein>
<name>A0A517PYF6_9PLAN</name>
<reference evidence="1 2" key="1">
    <citation type="submission" date="2019-02" db="EMBL/GenBank/DDBJ databases">
        <title>Deep-cultivation of Planctomycetes and their phenomic and genomic characterization uncovers novel biology.</title>
        <authorList>
            <person name="Wiegand S."/>
            <person name="Jogler M."/>
            <person name="Boedeker C."/>
            <person name="Pinto D."/>
            <person name="Vollmers J."/>
            <person name="Rivas-Marin E."/>
            <person name="Kohn T."/>
            <person name="Peeters S.H."/>
            <person name="Heuer A."/>
            <person name="Rast P."/>
            <person name="Oberbeckmann S."/>
            <person name="Bunk B."/>
            <person name="Jeske O."/>
            <person name="Meyerdierks A."/>
            <person name="Storesund J.E."/>
            <person name="Kallscheuer N."/>
            <person name="Luecker S."/>
            <person name="Lage O.M."/>
            <person name="Pohl T."/>
            <person name="Merkel B.J."/>
            <person name="Hornburger P."/>
            <person name="Mueller R.-W."/>
            <person name="Bruemmer F."/>
            <person name="Labrenz M."/>
            <person name="Spormann A.M."/>
            <person name="Op den Camp H."/>
            <person name="Overmann J."/>
            <person name="Amann R."/>
            <person name="Jetten M.S.M."/>
            <person name="Mascher T."/>
            <person name="Medema M.H."/>
            <person name="Devos D.P."/>
            <person name="Kaster A.-K."/>
            <person name="Ovreas L."/>
            <person name="Rohde M."/>
            <person name="Galperin M.Y."/>
            <person name="Jogler C."/>
        </authorList>
    </citation>
    <scope>NUCLEOTIDE SEQUENCE [LARGE SCALE GENOMIC DNA]</scope>
    <source>
        <strain evidence="1 2">HG66A1</strain>
    </source>
</reference>
<evidence type="ECO:0000313" key="2">
    <source>
        <dbReference type="Proteomes" id="UP000320421"/>
    </source>
</evidence>
<dbReference type="Gene3D" id="3.40.1350.10">
    <property type="match status" value="1"/>
</dbReference>
<dbReference type="Proteomes" id="UP000320421">
    <property type="component" value="Chromosome"/>
</dbReference>
<gene>
    <name evidence="1" type="ORF">HG66A1_61940</name>
</gene>
<keyword evidence="2" id="KW-1185">Reference proteome</keyword>
<sequence length="346" mass="39366">MLKIDRKNQSFSLLDTPTLADVSITERYDLQEFISNSPDAFFKELGLELFLIGKEIEPSQNVQDRIDLLAVDKEGGCVVVELKRGNHKLHMLQAISYAGMISQWEPDDFLKLLDDVQQDALTDFLEVDRDDINRQQRIILIAEGYDYALLIAAEWLSEQYGVDITCCRIAVAKDSVTDSEYLVCSNVYPAPELAKESVSRGRKHGSTSKVKWPDCKAALAGVSNPAVTSYFEQELTADRESYLRKRILRYRLGGKRRWFMAARTKNAYVWQQGRFEGDMDFWKKGLSDPEVVKPVKDGQCLRLFLDSAPDFQFFNDSVTQKLQSIEWHGGTSDEGVDETETLGDEC</sequence>
<organism evidence="1 2">
    <name type="scientific">Gimesia chilikensis</name>
    <dbReference type="NCBI Taxonomy" id="2605989"/>
    <lineage>
        <taxon>Bacteria</taxon>
        <taxon>Pseudomonadati</taxon>
        <taxon>Planctomycetota</taxon>
        <taxon>Planctomycetia</taxon>
        <taxon>Planctomycetales</taxon>
        <taxon>Planctomycetaceae</taxon>
        <taxon>Gimesia</taxon>
    </lineage>
</organism>
<dbReference type="EMBL" id="CP036266">
    <property type="protein sequence ID" value="QDT24362.1"/>
    <property type="molecule type" value="Genomic_DNA"/>
</dbReference>
<evidence type="ECO:0000313" key="1">
    <source>
        <dbReference type="EMBL" id="QDT24362.1"/>
    </source>
</evidence>
<dbReference type="RefSeq" id="WP_145192977.1">
    <property type="nucleotide sequence ID" value="NZ_CP036266.1"/>
</dbReference>
<dbReference type="AlphaFoldDB" id="A0A517PYF6"/>
<dbReference type="GO" id="GO:0003676">
    <property type="term" value="F:nucleic acid binding"/>
    <property type="evidence" value="ECO:0007669"/>
    <property type="project" value="InterPro"/>
</dbReference>
<dbReference type="OrthoDB" id="570199at2"/>